<feature type="signal peptide" evidence="3">
    <location>
        <begin position="1"/>
        <end position="27"/>
    </location>
</feature>
<dbReference type="Gramene" id="mRNA:MD07G0185400">
    <property type="protein sequence ID" value="mRNA:MD07G0185400"/>
    <property type="gene ID" value="MD07G0185400"/>
</dbReference>
<keyword evidence="2 3" id="KW-0732">Signal</keyword>
<sequence>MEQKTTVLFVLLFSLASFLSLPIPSTASPPVSAVFAFGDSTVDSGNNNRLPFTLFRSDHPPYGRDLPNHVPSGRFTNGKLSTDFMVSRLGLKDLLPAYRDLRLTDRELLTGVSFASGGSGLDDLTLAVSKATSLGRQLEEFDEALGRMRRTVGEKNSSEIVNNAVFVISVGTNDMVFNLFDLPVTARKIEFSPSGYQDFLLRGLGSFIQNLYQRGARRFQVAGLPPIGCLPMQLTISSIFNGLRRVCVEQQNTDCQAYNTKLLGLIPRLQASLPGSRLAYFDSYIPILDMFNNPSKYGFVQTHKGCCGTGMVELGPLCGELSLTCPDPSKFLFWDSMHPSQAAYKVLADISARTVLPILTA</sequence>
<dbReference type="KEGG" id="mdm:103432853"/>
<gene>
    <name evidence="4" type="ORF">DVH24_024365</name>
</gene>
<dbReference type="InterPro" id="IPR001087">
    <property type="entry name" value="GDSL"/>
</dbReference>
<dbReference type="Proteomes" id="UP000290289">
    <property type="component" value="Chromosome 7"/>
</dbReference>
<evidence type="ECO:0000256" key="1">
    <source>
        <dbReference type="ARBA" id="ARBA00008668"/>
    </source>
</evidence>
<keyword evidence="5" id="KW-1185">Reference proteome</keyword>
<comment type="caution">
    <text evidence="4">The sequence shown here is derived from an EMBL/GenBank/DDBJ whole genome shotgun (WGS) entry which is preliminary data.</text>
</comment>
<dbReference type="InterPro" id="IPR035669">
    <property type="entry name" value="SGNH_plant_lipase-like"/>
</dbReference>
<evidence type="ECO:0000256" key="3">
    <source>
        <dbReference type="SAM" id="SignalP"/>
    </source>
</evidence>
<dbReference type="CDD" id="cd01837">
    <property type="entry name" value="SGNH_plant_lipase_like"/>
    <property type="match status" value="1"/>
</dbReference>
<organism evidence="4 5">
    <name type="scientific">Malus domestica</name>
    <name type="common">Apple</name>
    <name type="synonym">Pyrus malus</name>
    <dbReference type="NCBI Taxonomy" id="3750"/>
    <lineage>
        <taxon>Eukaryota</taxon>
        <taxon>Viridiplantae</taxon>
        <taxon>Streptophyta</taxon>
        <taxon>Embryophyta</taxon>
        <taxon>Tracheophyta</taxon>
        <taxon>Spermatophyta</taxon>
        <taxon>Magnoliopsida</taxon>
        <taxon>eudicotyledons</taxon>
        <taxon>Gunneridae</taxon>
        <taxon>Pentapetalae</taxon>
        <taxon>rosids</taxon>
        <taxon>fabids</taxon>
        <taxon>Rosales</taxon>
        <taxon>Rosaceae</taxon>
        <taxon>Amygdaloideae</taxon>
        <taxon>Maleae</taxon>
        <taxon>Malus</taxon>
    </lineage>
</organism>
<name>A0A498JMX7_MALDO</name>
<accession>A0A498JMX7</accession>
<protein>
    <submittedName>
        <fullName evidence="4">Uncharacterized protein</fullName>
    </submittedName>
</protein>
<dbReference type="GO" id="GO:0016788">
    <property type="term" value="F:hydrolase activity, acting on ester bonds"/>
    <property type="evidence" value="ECO:0007669"/>
    <property type="project" value="InterPro"/>
</dbReference>
<evidence type="ECO:0000313" key="5">
    <source>
        <dbReference type="Proteomes" id="UP000290289"/>
    </source>
</evidence>
<feature type="chain" id="PRO_5019773024" evidence="3">
    <location>
        <begin position="28"/>
        <end position="361"/>
    </location>
</feature>
<dbReference type="Gene3D" id="3.40.50.1110">
    <property type="entry name" value="SGNH hydrolase"/>
    <property type="match status" value="1"/>
</dbReference>
<dbReference type="PANTHER" id="PTHR45642:SF139">
    <property type="entry name" value="SGNH HYDROLASE-TYPE ESTERASE DOMAIN-CONTAINING PROTEIN"/>
    <property type="match status" value="1"/>
</dbReference>
<evidence type="ECO:0000256" key="2">
    <source>
        <dbReference type="ARBA" id="ARBA00022729"/>
    </source>
</evidence>
<evidence type="ECO:0000313" key="4">
    <source>
        <dbReference type="EMBL" id="RXH94681.1"/>
    </source>
</evidence>
<dbReference type="PANTHER" id="PTHR45642">
    <property type="entry name" value="GDSL ESTERASE/LIPASE EXL3"/>
    <property type="match status" value="1"/>
</dbReference>
<dbReference type="AlphaFoldDB" id="A0A498JMX7"/>
<dbReference type="SMR" id="A0A498JMX7"/>
<dbReference type="EMBL" id="RDQH01000333">
    <property type="protein sequence ID" value="RXH94681.1"/>
    <property type="molecule type" value="Genomic_DNA"/>
</dbReference>
<dbReference type="InterPro" id="IPR036514">
    <property type="entry name" value="SGNH_hydro_sf"/>
</dbReference>
<reference evidence="4 5" key="1">
    <citation type="submission" date="2018-10" db="EMBL/GenBank/DDBJ databases">
        <title>A high-quality apple genome assembly.</title>
        <authorList>
            <person name="Hu J."/>
        </authorList>
    </citation>
    <scope>NUCLEOTIDE SEQUENCE [LARGE SCALE GENOMIC DNA]</scope>
    <source>
        <strain evidence="5">cv. HFTH1</strain>
        <tissue evidence="4">Young leaf</tissue>
    </source>
</reference>
<comment type="similarity">
    <text evidence="1">Belongs to the 'GDSL' lipolytic enzyme family.</text>
</comment>
<dbReference type="SUPFAM" id="SSF52266">
    <property type="entry name" value="SGNH hydrolase"/>
    <property type="match status" value="1"/>
</dbReference>
<dbReference type="OrthoDB" id="1600564at2759"/>
<dbReference type="Pfam" id="PF00657">
    <property type="entry name" value="Lipase_GDSL"/>
    <property type="match status" value="1"/>
</dbReference>
<proteinExistence type="inferred from homology"/>
<dbReference type="InterPro" id="IPR050592">
    <property type="entry name" value="GDSL_lipolytic_enzyme"/>
</dbReference>